<dbReference type="EMBL" id="BAABEZ010000004">
    <property type="protein sequence ID" value="GAA4450873.1"/>
    <property type="molecule type" value="Genomic_DNA"/>
</dbReference>
<dbReference type="PANTHER" id="PTHR30250">
    <property type="entry name" value="PST FAMILY PREDICTED COLANIC ACID TRANSPORTER"/>
    <property type="match status" value="1"/>
</dbReference>
<feature type="transmembrane region" description="Helical" evidence="6">
    <location>
        <begin position="398"/>
        <end position="420"/>
    </location>
</feature>
<keyword evidence="5 6" id="KW-0472">Membrane</keyword>
<keyword evidence="8" id="KW-1185">Reference proteome</keyword>
<evidence type="ECO:0000256" key="4">
    <source>
        <dbReference type="ARBA" id="ARBA00022989"/>
    </source>
</evidence>
<comment type="subcellular location">
    <subcellularLocation>
        <location evidence="1">Cell membrane</location>
        <topology evidence="1">Multi-pass membrane protein</topology>
    </subcellularLocation>
</comment>
<protein>
    <recommendedName>
        <fullName evidence="9">Membrane protein involved in the export of O-antigen and teichoic acid</fullName>
    </recommendedName>
</protein>
<feature type="transmembrane region" description="Helical" evidence="6">
    <location>
        <begin position="339"/>
        <end position="360"/>
    </location>
</feature>
<sequence>MGVVFRQSVKTSIITFTGALLGGIVAIYSSNVMPKQELGFVRLLPIQAVIASFFLMVGMNNSLFFYLHRFDEHADAEKKSVLLTVSFGVPLLVYVLGALGYVLFLDHWLQFNQEQDRLLMSRYAWCLPLFALFNLLMMLFEAYLHAHIKAAQASFVREVLIKGGNLLLFILFGLRLIPFPVFITLFVGINLLAVLVLWRMASRLADFRFSFQWQRVSRTEYRSILVFALFHALMGISGTLFGFLDSQLLTTLSRDGLASIPVYTNATFIATLISIPYRALSVPASGDISKAYAQNNHDKVENAYQRAGLNIFIPSLFMVILVIGNLHNAVAILRDGYEAVFGITLILLIGRLGDSATGLNDMALNMSPYYRLNFYLSASIVVLMIVMFHLMIPAFGVYGAAWVSSGALLLFNLAKAWFVWSKMRLHPFSGGTLKTIGIAAVVWLLTYFIPHSENPYFDAVWRSILIAVLFAGLVIWVKPSKDISDFLKEVRKKKRLF</sequence>
<evidence type="ECO:0000256" key="2">
    <source>
        <dbReference type="ARBA" id="ARBA00022475"/>
    </source>
</evidence>
<evidence type="ECO:0008006" key="9">
    <source>
        <dbReference type="Google" id="ProtNLM"/>
    </source>
</evidence>
<gene>
    <name evidence="7" type="ORF">GCM10023092_07500</name>
</gene>
<keyword evidence="2" id="KW-1003">Cell membrane</keyword>
<feature type="transmembrane region" description="Helical" evidence="6">
    <location>
        <begin position="372"/>
        <end position="392"/>
    </location>
</feature>
<feature type="transmembrane region" description="Helical" evidence="6">
    <location>
        <begin position="180"/>
        <end position="200"/>
    </location>
</feature>
<feature type="transmembrane region" description="Helical" evidence="6">
    <location>
        <begin position="80"/>
        <end position="102"/>
    </location>
</feature>
<feature type="transmembrane region" description="Helical" evidence="6">
    <location>
        <begin position="432"/>
        <end position="450"/>
    </location>
</feature>
<dbReference type="Proteomes" id="UP001501410">
    <property type="component" value="Unassembled WGS sequence"/>
</dbReference>
<feature type="transmembrane region" description="Helical" evidence="6">
    <location>
        <begin position="155"/>
        <end position="174"/>
    </location>
</feature>
<evidence type="ECO:0000313" key="7">
    <source>
        <dbReference type="EMBL" id="GAA4450873.1"/>
    </source>
</evidence>
<evidence type="ECO:0000313" key="8">
    <source>
        <dbReference type="Proteomes" id="UP001501410"/>
    </source>
</evidence>
<evidence type="ECO:0000256" key="1">
    <source>
        <dbReference type="ARBA" id="ARBA00004651"/>
    </source>
</evidence>
<feature type="transmembrane region" description="Helical" evidence="6">
    <location>
        <begin position="122"/>
        <end position="143"/>
    </location>
</feature>
<keyword evidence="4 6" id="KW-1133">Transmembrane helix</keyword>
<evidence type="ECO:0000256" key="3">
    <source>
        <dbReference type="ARBA" id="ARBA00022692"/>
    </source>
</evidence>
<feature type="transmembrane region" description="Helical" evidence="6">
    <location>
        <begin position="256"/>
        <end position="275"/>
    </location>
</feature>
<dbReference type="PANTHER" id="PTHR30250:SF11">
    <property type="entry name" value="O-ANTIGEN TRANSPORTER-RELATED"/>
    <property type="match status" value="1"/>
</dbReference>
<organism evidence="7 8">
    <name type="scientific">Rurimicrobium arvi</name>
    <dbReference type="NCBI Taxonomy" id="2049916"/>
    <lineage>
        <taxon>Bacteria</taxon>
        <taxon>Pseudomonadati</taxon>
        <taxon>Bacteroidota</taxon>
        <taxon>Chitinophagia</taxon>
        <taxon>Chitinophagales</taxon>
        <taxon>Chitinophagaceae</taxon>
        <taxon>Rurimicrobium</taxon>
    </lineage>
</organism>
<dbReference type="InterPro" id="IPR050833">
    <property type="entry name" value="Poly_Biosynth_Transport"/>
</dbReference>
<evidence type="ECO:0000256" key="5">
    <source>
        <dbReference type="ARBA" id="ARBA00023136"/>
    </source>
</evidence>
<name>A0ABP8MKX9_9BACT</name>
<comment type="caution">
    <text evidence="7">The sequence shown here is derived from an EMBL/GenBank/DDBJ whole genome shotgun (WGS) entry which is preliminary data.</text>
</comment>
<feature type="transmembrane region" description="Helical" evidence="6">
    <location>
        <begin position="307"/>
        <end position="327"/>
    </location>
</feature>
<feature type="transmembrane region" description="Helical" evidence="6">
    <location>
        <begin position="49"/>
        <end position="68"/>
    </location>
</feature>
<feature type="transmembrane region" description="Helical" evidence="6">
    <location>
        <begin position="12"/>
        <end position="29"/>
    </location>
</feature>
<feature type="transmembrane region" description="Helical" evidence="6">
    <location>
        <begin position="221"/>
        <end position="244"/>
    </location>
</feature>
<dbReference type="RefSeq" id="WP_344822829.1">
    <property type="nucleotide sequence ID" value="NZ_BAABEZ010000004.1"/>
</dbReference>
<proteinExistence type="predicted"/>
<feature type="transmembrane region" description="Helical" evidence="6">
    <location>
        <begin position="456"/>
        <end position="477"/>
    </location>
</feature>
<evidence type="ECO:0000256" key="6">
    <source>
        <dbReference type="SAM" id="Phobius"/>
    </source>
</evidence>
<reference evidence="8" key="1">
    <citation type="journal article" date="2019" name="Int. J. Syst. Evol. Microbiol.">
        <title>The Global Catalogue of Microorganisms (GCM) 10K type strain sequencing project: providing services to taxonomists for standard genome sequencing and annotation.</title>
        <authorList>
            <consortium name="The Broad Institute Genomics Platform"/>
            <consortium name="The Broad Institute Genome Sequencing Center for Infectious Disease"/>
            <person name="Wu L."/>
            <person name="Ma J."/>
        </authorList>
    </citation>
    <scope>NUCLEOTIDE SEQUENCE [LARGE SCALE GENOMIC DNA]</scope>
    <source>
        <strain evidence="8">JCM 31921</strain>
    </source>
</reference>
<accession>A0ABP8MKX9</accession>
<keyword evidence="3 6" id="KW-0812">Transmembrane</keyword>